<sequence length="465" mass="52316">MAMRRHKKRSIKFLHGSTIHPGVSMTHWKNVEIDNGASLYDKKHVVVNSKTVNSIRNNKRRKLNIVEPNNPDKTFISSRETAMDAELKLFADQIALSAQERELRTKVFEDVRDLILSSFQDATVQLYGSSSTGLDTFRSDLDITVGNITLGSLSQHLPTVVLVDEEEEGYGKLQQQKGAADAHLNVSGSGQAQEEETSFSLNLALPVGITASVDNAHITRRGQPTAASHWNPTLRRRKIRVLRALQILLKSQRPHFQVKCLHKAKIPILMVLDTKTKLAIDIGVNRELFEVSEHGRSTILAKKLQSTLGAPFTTIIMFLKEFLHQYELDKPFTGGLGSFRLYMMVAFIFRRCVSKRKNKARPPVSSLLLTFFELFGNKKQPKFLHENTQLPLPFGYGGHMSFGGVFRIDDCVETFAMAFDILSSTGNIGSIIYEDRLEEDRKKCQKSIDQCVKADRGSPKRSGNM</sequence>
<dbReference type="GO" id="GO:1990817">
    <property type="term" value="F:poly(A) RNA polymerase activity"/>
    <property type="evidence" value="ECO:0007669"/>
    <property type="project" value="InterPro"/>
</dbReference>
<protein>
    <recommendedName>
        <fullName evidence="1">Poly(A) RNA polymerase mitochondrial-like central palm domain-containing protein</fullName>
    </recommendedName>
</protein>
<keyword evidence="4" id="KW-1185">Reference proteome</keyword>
<feature type="domain" description="Poly(A) RNA polymerase mitochondrial-like central palm" evidence="1">
    <location>
        <begin position="85"/>
        <end position="145"/>
    </location>
</feature>
<evidence type="ECO:0000313" key="4">
    <source>
        <dbReference type="Proteomes" id="UP001158986"/>
    </source>
</evidence>
<dbReference type="SUPFAM" id="SSF81301">
    <property type="entry name" value="Nucleotidyltransferase"/>
    <property type="match status" value="1"/>
</dbReference>
<dbReference type="InterPro" id="IPR054708">
    <property type="entry name" value="MTPAP-like_central"/>
</dbReference>
<accession>A0AAU9KP25</accession>
<dbReference type="PANTHER" id="PTHR23092">
    <property type="entry name" value="POLY(A) RNA POLYMERASE"/>
    <property type="match status" value="1"/>
</dbReference>
<dbReference type="Gene3D" id="3.30.460.10">
    <property type="entry name" value="Beta Polymerase, domain 2"/>
    <property type="match status" value="1"/>
</dbReference>
<dbReference type="Pfam" id="PF22600">
    <property type="entry name" value="MTPAP-like_central"/>
    <property type="match status" value="1"/>
</dbReference>
<dbReference type="GO" id="GO:0031123">
    <property type="term" value="P:RNA 3'-end processing"/>
    <property type="evidence" value="ECO:0007669"/>
    <property type="project" value="TreeGrafter"/>
</dbReference>
<comment type="caution">
    <text evidence="2">The sequence shown here is derived from an EMBL/GenBank/DDBJ whole genome shotgun (WGS) entry which is preliminary data.</text>
</comment>
<dbReference type="GO" id="GO:0043634">
    <property type="term" value="P:polyadenylation-dependent ncRNA catabolic process"/>
    <property type="evidence" value="ECO:0007669"/>
    <property type="project" value="TreeGrafter"/>
</dbReference>
<evidence type="ECO:0000313" key="3">
    <source>
        <dbReference type="EMBL" id="CAH0520655.1"/>
    </source>
</evidence>
<evidence type="ECO:0000313" key="5">
    <source>
        <dbReference type="Proteomes" id="UP001160483"/>
    </source>
</evidence>
<evidence type="ECO:0000259" key="1">
    <source>
        <dbReference type="Pfam" id="PF22600"/>
    </source>
</evidence>
<evidence type="ECO:0000313" key="2">
    <source>
        <dbReference type="EMBL" id="CAH0473907.1"/>
    </source>
</evidence>
<reference evidence="2 4" key="1">
    <citation type="submission" date="2021-11" db="EMBL/GenBank/DDBJ databases">
        <authorList>
            <person name="Islam A."/>
            <person name="Islam S."/>
            <person name="Flora M.S."/>
            <person name="Rahman M."/>
            <person name="Ziaur R.M."/>
            <person name="Epstein J.H."/>
            <person name="Hassan M."/>
            <person name="Klassen M."/>
            <person name="Woodard K."/>
            <person name="Webb A."/>
            <person name="Webby R.J."/>
            <person name="El Zowalaty M.E."/>
        </authorList>
    </citation>
    <scope>NUCLEOTIDE SEQUENCE</scope>
    <source>
        <strain evidence="3">Pbs1</strain>
        <strain evidence="2">Pbs3</strain>
    </source>
</reference>
<dbReference type="AlphaFoldDB" id="A0AAU9KP25"/>
<dbReference type="Proteomes" id="UP001158986">
    <property type="component" value="Unassembled WGS sequence"/>
</dbReference>
<dbReference type="EMBL" id="CAKLCB010000367">
    <property type="protein sequence ID" value="CAH0520655.1"/>
    <property type="molecule type" value="Genomic_DNA"/>
</dbReference>
<dbReference type="EMBL" id="CAKKTJ010000090">
    <property type="protein sequence ID" value="CAH0473907.1"/>
    <property type="molecule type" value="Genomic_DNA"/>
</dbReference>
<dbReference type="GO" id="GO:0003729">
    <property type="term" value="F:mRNA binding"/>
    <property type="evidence" value="ECO:0007669"/>
    <property type="project" value="TreeGrafter"/>
</dbReference>
<dbReference type="PANTHER" id="PTHR23092:SF15">
    <property type="entry name" value="INACTIVE NON-CANONICAL POLY(A) RNA POLYMERASE PROTEIN TRF4-2-RELATED"/>
    <property type="match status" value="1"/>
</dbReference>
<dbReference type="Proteomes" id="UP001160483">
    <property type="component" value="Unassembled WGS sequence"/>
</dbReference>
<dbReference type="GO" id="GO:0031499">
    <property type="term" value="C:TRAMP complex"/>
    <property type="evidence" value="ECO:0007669"/>
    <property type="project" value="TreeGrafter"/>
</dbReference>
<dbReference type="SUPFAM" id="SSF81631">
    <property type="entry name" value="PAP/OAS1 substrate-binding domain"/>
    <property type="match status" value="1"/>
</dbReference>
<organism evidence="2 5">
    <name type="scientific">Peronospora belbahrii</name>
    <dbReference type="NCBI Taxonomy" id="622444"/>
    <lineage>
        <taxon>Eukaryota</taxon>
        <taxon>Sar</taxon>
        <taxon>Stramenopiles</taxon>
        <taxon>Oomycota</taxon>
        <taxon>Peronosporomycetes</taxon>
        <taxon>Peronosporales</taxon>
        <taxon>Peronosporaceae</taxon>
        <taxon>Peronospora</taxon>
    </lineage>
</organism>
<name>A0AAU9KP25_9STRA</name>
<gene>
    <name evidence="3" type="ORF">PBS001_LOCUS7123</name>
    <name evidence="2" type="ORF">PBS003_LOCUS781</name>
</gene>
<dbReference type="InterPro" id="IPR045862">
    <property type="entry name" value="Trf4-like"/>
</dbReference>
<proteinExistence type="predicted"/>
<dbReference type="GO" id="GO:0005730">
    <property type="term" value="C:nucleolus"/>
    <property type="evidence" value="ECO:0007669"/>
    <property type="project" value="TreeGrafter"/>
</dbReference>
<dbReference type="InterPro" id="IPR043519">
    <property type="entry name" value="NT_sf"/>
</dbReference>
<dbReference type="Gene3D" id="1.10.1410.10">
    <property type="match status" value="1"/>
</dbReference>